<proteinExistence type="predicted"/>
<dbReference type="OrthoDB" id="5405749at2"/>
<keyword evidence="2" id="KW-1185">Reference proteome</keyword>
<organism evidence="1 2">
    <name type="scientific">Trichloromonas acetexigens</name>
    <dbReference type="NCBI Taxonomy" id="38815"/>
    <lineage>
        <taxon>Bacteria</taxon>
        <taxon>Pseudomonadati</taxon>
        <taxon>Thermodesulfobacteriota</taxon>
        <taxon>Desulfuromonadia</taxon>
        <taxon>Desulfuromonadales</taxon>
        <taxon>Trichloromonadaceae</taxon>
        <taxon>Trichloromonas</taxon>
    </lineage>
</organism>
<evidence type="ECO:0000313" key="1">
    <source>
        <dbReference type="EMBL" id="TRO81744.1"/>
    </source>
</evidence>
<comment type="caution">
    <text evidence="1">The sequence shown here is derived from an EMBL/GenBank/DDBJ whole genome shotgun (WGS) entry which is preliminary data.</text>
</comment>
<dbReference type="AlphaFoldDB" id="A0A550JEW1"/>
<dbReference type="EMBL" id="VJVV01000005">
    <property type="protein sequence ID" value="TRO81744.1"/>
    <property type="molecule type" value="Genomic_DNA"/>
</dbReference>
<gene>
    <name evidence="1" type="ORF">FL622_08025</name>
</gene>
<evidence type="ECO:0000313" key="2">
    <source>
        <dbReference type="Proteomes" id="UP000317155"/>
    </source>
</evidence>
<name>A0A550JEW1_9BACT</name>
<accession>A0A550JEW1</accession>
<dbReference type="RefSeq" id="WP_092057571.1">
    <property type="nucleotide sequence ID" value="NZ_FOJJ01000037.1"/>
</dbReference>
<protein>
    <submittedName>
        <fullName evidence="1">Uncharacterized protein</fullName>
    </submittedName>
</protein>
<reference evidence="1 2" key="1">
    <citation type="submission" date="2019-07" db="EMBL/GenBank/DDBJ databases">
        <title>Insights of Desulfuromonas acetexigens electromicrobiology.</title>
        <authorList>
            <person name="Katuri K."/>
            <person name="Sapireddy V."/>
            <person name="Shaw D.R."/>
            <person name="Saikaly P."/>
        </authorList>
    </citation>
    <scope>NUCLEOTIDE SEQUENCE [LARGE SCALE GENOMIC DNA]</scope>
    <source>
        <strain evidence="1 2">2873</strain>
    </source>
</reference>
<sequence length="73" mass="8515">MSNPGEFLMACNDGRVWLHCSQCNAPKRFNDVEHLNSFENPTYWGPEPWWHDTRVFRCPDCGSVQQSSLELQD</sequence>
<dbReference type="Proteomes" id="UP000317155">
    <property type="component" value="Unassembled WGS sequence"/>
</dbReference>